<accession>A0A7X0HDR6</accession>
<evidence type="ECO:0000313" key="2">
    <source>
        <dbReference type="Proteomes" id="UP000540423"/>
    </source>
</evidence>
<dbReference type="EMBL" id="JACHEM010000004">
    <property type="protein sequence ID" value="MBB6435741.1"/>
    <property type="molecule type" value="Genomic_DNA"/>
</dbReference>
<comment type="caution">
    <text evidence="1">The sequence shown here is derived from an EMBL/GenBank/DDBJ whole genome shotgun (WGS) entry which is preliminary data.</text>
</comment>
<gene>
    <name evidence="1" type="ORF">HNQ79_002198</name>
</gene>
<dbReference type="InterPro" id="IPR021373">
    <property type="entry name" value="DUF2993"/>
</dbReference>
<sequence length="231" mass="24168">MRALRILLILGVVLGGIFVAVDRLAVNYAESEVATKVRASQGLSTEPQIDIKGFPFLTQVLAKELDRVDVTMDGLQTEAEGRSLTVGKINAELYDVILTNNFSSATATRAAGTAVISYDDLTRAAGDKDVKLAYGGNGKVKVTGTASVLGREITQSVLSSVSLKDGGRVVAVRADSVPGQGIPGLEGMIRKKIDFERPIGGLPNGLKLDKITPVETGMEVAVTGANVELAG</sequence>
<dbReference type="Proteomes" id="UP000540423">
    <property type="component" value="Unassembled WGS sequence"/>
</dbReference>
<protein>
    <recommendedName>
        <fullName evidence="3">DUF2993 domain-containing protein</fullName>
    </recommendedName>
</protein>
<reference evidence="1 2" key="1">
    <citation type="submission" date="2020-08" db="EMBL/GenBank/DDBJ databases">
        <title>Genomic Encyclopedia of Type Strains, Phase IV (KMG-IV): sequencing the most valuable type-strain genomes for metagenomic binning, comparative biology and taxonomic classification.</title>
        <authorList>
            <person name="Goeker M."/>
        </authorList>
    </citation>
    <scope>NUCLEOTIDE SEQUENCE [LARGE SCALE GENOMIC DNA]</scope>
    <source>
        <strain evidence="1 2">DSM 40141</strain>
    </source>
</reference>
<evidence type="ECO:0008006" key="3">
    <source>
        <dbReference type="Google" id="ProtNLM"/>
    </source>
</evidence>
<dbReference type="RefSeq" id="WP_185029477.1">
    <property type="nucleotide sequence ID" value="NZ_BNBN01000007.1"/>
</dbReference>
<dbReference type="Pfam" id="PF11209">
    <property type="entry name" value="LmeA"/>
    <property type="match status" value="1"/>
</dbReference>
<organism evidence="1 2">
    <name type="scientific">Streptomyces candidus</name>
    <dbReference type="NCBI Taxonomy" id="67283"/>
    <lineage>
        <taxon>Bacteria</taxon>
        <taxon>Bacillati</taxon>
        <taxon>Actinomycetota</taxon>
        <taxon>Actinomycetes</taxon>
        <taxon>Kitasatosporales</taxon>
        <taxon>Streptomycetaceae</taxon>
        <taxon>Streptomyces</taxon>
    </lineage>
</organism>
<proteinExistence type="predicted"/>
<evidence type="ECO:0000313" key="1">
    <source>
        <dbReference type="EMBL" id="MBB6435741.1"/>
    </source>
</evidence>
<name>A0A7X0HDR6_9ACTN</name>
<dbReference type="AlphaFoldDB" id="A0A7X0HDR6"/>
<keyword evidence="2" id="KW-1185">Reference proteome</keyword>